<evidence type="ECO:0000256" key="1">
    <source>
        <dbReference type="SAM" id="MobiDB-lite"/>
    </source>
</evidence>
<keyword evidence="3" id="KW-0732">Signal</keyword>
<feature type="region of interest" description="Disordered" evidence="1">
    <location>
        <begin position="511"/>
        <end position="545"/>
    </location>
</feature>
<dbReference type="EMBL" id="HE797010">
    <property type="protein sequence ID" value="CCM00906.1"/>
    <property type="molecule type" value="Genomic_DNA"/>
</dbReference>
<gene>
    <name evidence="4" type="ORF">FIBRA_02952</name>
</gene>
<evidence type="ECO:0000313" key="5">
    <source>
        <dbReference type="Proteomes" id="UP000006352"/>
    </source>
</evidence>
<feature type="chain" id="PRO_5003778435" evidence="3">
    <location>
        <begin position="18"/>
        <end position="737"/>
    </location>
</feature>
<feature type="transmembrane region" description="Helical" evidence="2">
    <location>
        <begin position="80"/>
        <end position="99"/>
    </location>
</feature>
<keyword evidence="5" id="KW-1185">Reference proteome</keyword>
<organism evidence="4 5">
    <name type="scientific">Fibroporia radiculosa</name>
    <dbReference type="NCBI Taxonomy" id="599839"/>
    <lineage>
        <taxon>Eukaryota</taxon>
        <taxon>Fungi</taxon>
        <taxon>Dikarya</taxon>
        <taxon>Basidiomycota</taxon>
        <taxon>Agaricomycotina</taxon>
        <taxon>Agaricomycetes</taxon>
        <taxon>Polyporales</taxon>
        <taxon>Fibroporiaceae</taxon>
        <taxon>Fibroporia</taxon>
    </lineage>
</organism>
<dbReference type="InParanoid" id="J4I9C2"/>
<keyword evidence="2" id="KW-0472">Membrane</keyword>
<dbReference type="HOGENOM" id="CLU_016384_0_0_1"/>
<evidence type="ECO:0000313" key="4">
    <source>
        <dbReference type="EMBL" id="CCM00906.1"/>
    </source>
</evidence>
<dbReference type="GeneID" id="24095817"/>
<accession>J4I9C2</accession>
<feature type="transmembrane region" description="Helical" evidence="2">
    <location>
        <begin position="160"/>
        <end position="182"/>
    </location>
</feature>
<dbReference type="STRING" id="599839.J4I9C2"/>
<keyword evidence="2" id="KW-0812">Transmembrane</keyword>
<dbReference type="RefSeq" id="XP_012180189.1">
    <property type="nucleotide sequence ID" value="XM_012324799.1"/>
</dbReference>
<keyword evidence="2" id="KW-1133">Transmembrane helix</keyword>
<reference evidence="4 5" key="1">
    <citation type="journal article" date="2012" name="Appl. Environ. Microbiol.">
        <title>Short-read sequencing for genomic analysis of the brown rot fungus Fibroporia radiculosa.</title>
        <authorList>
            <person name="Tang J.D."/>
            <person name="Perkins A.D."/>
            <person name="Sonstegard T.S."/>
            <person name="Schroeder S.G."/>
            <person name="Burgess S.C."/>
            <person name="Diehl S.V."/>
        </authorList>
    </citation>
    <scope>NUCLEOTIDE SEQUENCE [LARGE SCALE GENOMIC DNA]</scope>
    <source>
        <strain evidence="4 5">TFFH 294</strain>
    </source>
</reference>
<feature type="signal peptide" evidence="3">
    <location>
        <begin position="1"/>
        <end position="17"/>
    </location>
</feature>
<dbReference type="AlphaFoldDB" id="J4I9C2"/>
<evidence type="ECO:0000256" key="2">
    <source>
        <dbReference type="SAM" id="Phobius"/>
    </source>
</evidence>
<name>J4I9C2_9APHY</name>
<feature type="region of interest" description="Disordered" evidence="1">
    <location>
        <begin position="679"/>
        <end position="737"/>
    </location>
</feature>
<evidence type="ECO:0000256" key="3">
    <source>
        <dbReference type="SAM" id="SignalP"/>
    </source>
</evidence>
<sequence length="737" mass="80094">MAVVVAFISSILDLVQMLVRGSAAVDQALDLNSVSGLIIVREVGFSLSFGLRFLFYWGFVASPPPGEIRPSDKAMHNGSWGRWGAFGIFLEMLTLTLTLTDPVLQILYRNINALHEVEPLYEVEAAIQIVLSAIFLLKLLLNCWVGMLANPSVVPTRKKLLGYSAPISALSLSILIGIGNVAMFEFTETVLGRFMQAVEFYILIVYMLTSAFYHLRRPSWSTSSSIDATMIRRKSSFRGLPEMKAHDLSLRITPPVIVSPDLLSVVGQNVHGSSQRPSLMQRFSASSRLSTWLNMRRYSGRPFAPPSPTQDQVRLWSQDQAERGYSPDGRDIGGGVPDSAIDVDTTKSFNQSLGQPLQSAKWQDPVYTSVIDTLRVSNKSPSSNSALVTGRSAELHKLYNLAIPPPTHPRQMGMEPVYVISPVSPSAYGSPTSAYGSPVPGPDDGGIEGRFLNQLRLQPTPTGLDSARSSRISELIRQQAELDQSIAALRVLSPSNETFDLGGLYISDDRKDRSADRTTRSTTQSDLSLSNFPAPPQGRSSIGADMPSVVIQPNSAAGASQIDSDGPIRPSSHVEIPNLLLATDQYGRRNNGSPPSVIDMDTAMNSNRHRIDSGGTQYEITSFIGGLTHTEHSEPGSFSSASILNNSDEGHLPPPRFPISHVPSDSFGSLASRCRSPLRPADTIRDEHLRPAAPSSENAGRTFQAADRRFTRPVGLPPRPRLTAADMSPATENPAPI</sequence>
<feature type="transmembrane region" description="Helical" evidence="2">
    <location>
        <begin position="125"/>
        <end position="148"/>
    </location>
</feature>
<proteinExistence type="predicted"/>
<dbReference type="OrthoDB" id="2564696at2759"/>
<protein>
    <submittedName>
        <fullName evidence="4">Uncharacterized protein</fullName>
    </submittedName>
</protein>
<dbReference type="Proteomes" id="UP000006352">
    <property type="component" value="Unassembled WGS sequence"/>
</dbReference>